<dbReference type="GO" id="GO:0003950">
    <property type="term" value="F:NAD+ poly-ADP-ribosyltransferase activity"/>
    <property type="evidence" value="ECO:0007669"/>
    <property type="project" value="TreeGrafter"/>
</dbReference>
<dbReference type="PROSITE" id="PS50005">
    <property type="entry name" value="TPR"/>
    <property type="match status" value="1"/>
</dbReference>
<dbReference type="Gene3D" id="3.90.176.10">
    <property type="entry name" value="Toxin ADP-ribosyltransferase, Chain A, domain 1"/>
    <property type="match status" value="2"/>
</dbReference>
<dbReference type="GO" id="GO:0005576">
    <property type="term" value="C:extracellular region"/>
    <property type="evidence" value="ECO:0007669"/>
    <property type="project" value="UniProtKB-SubCell"/>
</dbReference>
<comment type="caution">
    <text evidence="12">The sequence shown here is derived from an EMBL/GenBank/DDBJ whole genome shotgun (WGS) entry which is preliminary data.</text>
</comment>
<evidence type="ECO:0000256" key="7">
    <source>
        <dbReference type="ARBA" id="ARBA00022695"/>
    </source>
</evidence>
<comment type="catalytic activity">
    <reaction evidence="9 11">
        <text>L-arginyl-[protein] + NAD(+) = N(omega)-(ADP-D-ribosyl)-L-arginyl-[protein] + nicotinamide + H(+)</text>
        <dbReference type="Rhea" id="RHEA:19149"/>
        <dbReference type="Rhea" id="RHEA-COMP:10532"/>
        <dbReference type="Rhea" id="RHEA-COMP:15087"/>
        <dbReference type="ChEBI" id="CHEBI:15378"/>
        <dbReference type="ChEBI" id="CHEBI:17154"/>
        <dbReference type="ChEBI" id="CHEBI:29965"/>
        <dbReference type="ChEBI" id="CHEBI:57540"/>
        <dbReference type="ChEBI" id="CHEBI:142554"/>
        <dbReference type="EC" id="2.4.2.31"/>
    </reaction>
</comment>
<evidence type="ECO:0000256" key="11">
    <source>
        <dbReference type="RuleBase" id="RU361228"/>
    </source>
</evidence>
<organism evidence="12 14">
    <name type="scientific">Rotaria magnacalcarata</name>
    <dbReference type="NCBI Taxonomy" id="392030"/>
    <lineage>
        <taxon>Eukaryota</taxon>
        <taxon>Metazoa</taxon>
        <taxon>Spiralia</taxon>
        <taxon>Gnathifera</taxon>
        <taxon>Rotifera</taxon>
        <taxon>Eurotatoria</taxon>
        <taxon>Bdelloidea</taxon>
        <taxon>Philodinida</taxon>
        <taxon>Philodinidae</taxon>
        <taxon>Rotaria</taxon>
    </lineage>
</organism>
<dbReference type="OrthoDB" id="9986543at2759"/>
<dbReference type="PROSITE" id="PS51996">
    <property type="entry name" value="TR_MART"/>
    <property type="match status" value="2"/>
</dbReference>
<dbReference type="Gene3D" id="1.25.40.10">
    <property type="entry name" value="Tetratricopeptide repeat domain"/>
    <property type="match status" value="1"/>
</dbReference>
<evidence type="ECO:0000313" key="13">
    <source>
        <dbReference type="EMBL" id="CAF1670475.1"/>
    </source>
</evidence>
<feature type="repeat" description="TPR" evidence="10">
    <location>
        <begin position="404"/>
        <end position="437"/>
    </location>
</feature>
<protein>
    <recommendedName>
        <fullName evidence="11">NAD(P)(+)--arginine ADP-ribosyltransferase</fullName>
        <ecNumber evidence="11">2.4.2.31</ecNumber>
    </recommendedName>
    <alternativeName>
        <fullName evidence="11">Mono(ADP-ribosyl)transferase</fullName>
    </alternativeName>
</protein>
<evidence type="ECO:0000256" key="1">
    <source>
        <dbReference type="ARBA" id="ARBA00004613"/>
    </source>
</evidence>
<dbReference type="GO" id="GO:0090729">
    <property type="term" value="F:toxin activity"/>
    <property type="evidence" value="ECO:0007669"/>
    <property type="project" value="UniProtKB-KW"/>
</dbReference>
<comment type="subcellular location">
    <subcellularLocation>
        <location evidence="1">Secreted</location>
    </subcellularLocation>
</comment>
<keyword evidence="11" id="KW-0520">NAD</keyword>
<evidence type="ECO:0000256" key="2">
    <source>
        <dbReference type="ARBA" id="ARBA00009558"/>
    </source>
</evidence>
<keyword evidence="3" id="KW-0964">Secreted</keyword>
<proteinExistence type="inferred from homology"/>
<dbReference type="GO" id="GO:0106274">
    <property type="term" value="F:NAD+-protein-arginine ADP-ribosyltransferase activity"/>
    <property type="evidence" value="ECO:0007669"/>
    <property type="project" value="UniProtKB-EC"/>
</dbReference>
<dbReference type="EMBL" id="CAJNOV010008277">
    <property type="protein sequence ID" value="CAF1317041.1"/>
    <property type="molecule type" value="Genomic_DNA"/>
</dbReference>
<dbReference type="EC" id="2.4.2.31" evidence="11"/>
<keyword evidence="11" id="KW-0521">NADP</keyword>
<dbReference type="AlphaFoldDB" id="A0A815EWB3"/>
<dbReference type="SUPFAM" id="SSF48452">
    <property type="entry name" value="TPR-like"/>
    <property type="match status" value="1"/>
</dbReference>
<dbReference type="InterPro" id="IPR000768">
    <property type="entry name" value="ART"/>
</dbReference>
<evidence type="ECO:0000313" key="12">
    <source>
        <dbReference type="EMBL" id="CAF1317041.1"/>
    </source>
</evidence>
<gene>
    <name evidence="12" type="ORF">CJN711_LOCUS17734</name>
    <name evidence="13" type="ORF">KQP761_LOCUS34153</name>
</gene>
<keyword evidence="8" id="KW-0843">Virulence</keyword>
<evidence type="ECO:0000256" key="9">
    <source>
        <dbReference type="ARBA" id="ARBA00047597"/>
    </source>
</evidence>
<accession>A0A815EWB3</accession>
<keyword evidence="6 11" id="KW-0808">Transferase</keyword>
<keyword evidence="10" id="KW-0802">TPR repeat</keyword>
<dbReference type="SUPFAM" id="SSF56399">
    <property type="entry name" value="ADP-ribosylation"/>
    <property type="match status" value="2"/>
</dbReference>
<reference evidence="12" key="1">
    <citation type="submission" date="2021-02" db="EMBL/GenBank/DDBJ databases">
        <authorList>
            <person name="Nowell W R."/>
        </authorList>
    </citation>
    <scope>NUCLEOTIDE SEQUENCE</scope>
</reference>
<name>A0A815EWB3_9BILA</name>
<dbReference type="InterPro" id="IPR011990">
    <property type="entry name" value="TPR-like_helical_dom_sf"/>
</dbReference>
<keyword evidence="7" id="KW-0548">Nucleotidyltransferase</keyword>
<dbReference type="PANTHER" id="PTHR10339">
    <property type="entry name" value="ADP-RIBOSYLTRANSFERASE"/>
    <property type="match status" value="1"/>
</dbReference>
<dbReference type="Proteomes" id="UP000663855">
    <property type="component" value="Unassembled WGS sequence"/>
</dbReference>
<keyword evidence="4" id="KW-0800">Toxin</keyword>
<sequence>MTLPSYYSVSNTCDKNFDIFSLIWLDGNTNAKEVRDTEQKLRSIINQVQKFADIEPCQKYIKERSTKERLIIIVSGRLGREIVPSIHNLRQVISIYVYCLDKEGNEKWSSQYKKVKAVVVKLDELLCRIKDDHKIEEIVEQPLSINIFTTSTGVGTSTTGFNGQFVFFQVLIDCLLRVKYTEADRKELIHRCKQQYEGNTVEINNIREFEMDYSPVKALWWYTRETFFYKMINAVLRNQDIHLMFLFRGCIYDILHQLEAKQANMPLKVYRSQTISNDELETLKQCCDQFISVNSFFSTSTNYQQAISFINFSYGVDNLQKVLFEIDANPRMSSTKPFADISSCSEYGDDSEVLFMLGSIFRLNDINRSRDDEYWIISMNFCSDEEHELKYVLVDIKEQFMSEETNLRTLGTVLWKMGKLDLAEKYFVRMLEEIPSDDPLVMDLYQDLGQLTSQMGCYDQSIQWHQKSLILKNQNKLTSITNPNEASISIGKRRRDQRFEGDSPGIEWVLAGSNADYLAQSVREFFESYGKNDDFEKLVSDVRRNYIEKELATQSEIDDISYFFLRAVKKKHPKYLLQAYTAETEFYRLLNVNLAQARLIETESVKLEVNQYCACIVGIISHHPRLDKLNYSGECYRGMSIRKNELEKYKKGSRILTKSFLSSSQNRDVAVKFADEAGSSGAINIICIYDVRNHRSALKLEEISEYPEEKEVLIMPYTAFKIMHVTYLDGKHVKIGAEIKLKQCEPW</sequence>
<comment type="similarity">
    <text evidence="2 11">Belongs to the Arg-specific ADP-ribosyltransferase family.</text>
</comment>
<evidence type="ECO:0000256" key="10">
    <source>
        <dbReference type="PROSITE-ProRule" id="PRU00339"/>
    </source>
</evidence>
<evidence type="ECO:0000313" key="14">
    <source>
        <dbReference type="Proteomes" id="UP000663855"/>
    </source>
</evidence>
<evidence type="ECO:0000256" key="5">
    <source>
        <dbReference type="ARBA" id="ARBA00022676"/>
    </source>
</evidence>
<dbReference type="GO" id="GO:0016779">
    <property type="term" value="F:nucleotidyltransferase activity"/>
    <property type="evidence" value="ECO:0007669"/>
    <property type="project" value="UniProtKB-KW"/>
</dbReference>
<dbReference type="InterPro" id="IPR050999">
    <property type="entry name" value="ADP-ribosyltransferase_ARG"/>
</dbReference>
<dbReference type="Proteomes" id="UP000663834">
    <property type="component" value="Unassembled WGS sequence"/>
</dbReference>
<evidence type="ECO:0000256" key="8">
    <source>
        <dbReference type="ARBA" id="ARBA00023026"/>
    </source>
</evidence>
<dbReference type="Pfam" id="PF01129">
    <property type="entry name" value="ART"/>
    <property type="match status" value="1"/>
</dbReference>
<evidence type="ECO:0000256" key="6">
    <source>
        <dbReference type="ARBA" id="ARBA00022679"/>
    </source>
</evidence>
<evidence type="ECO:0000256" key="4">
    <source>
        <dbReference type="ARBA" id="ARBA00022656"/>
    </source>
</evidence>
<keyword evidence="5 11" id="KW-0328">Glycosyltransferase</keyword>
<dbReference type="EMBL" id="CAJNOW010019097">
    <property type="protein sequence ID" value="CAF1670475.1"/>
    <property type="molecule type" value="Genomic_DNA"/>
</dbReference>
<dbReference type="InterPro" id="IPR019734">
    <property type="entry name" value="TPR_rpt"/>
</dbReference>
<dbReference type="PANTHER" id="PTHR10339:SF25">
    <property type="entry name" value="SECRETED EXOENZYME S"/>
    <property type="match status" value="1"/>
</dbReference>
<evidence type="ECO:0000256" key="3">
    <source>
        <dbReference type="ARBA" id="ARBA00022525"/>
    </source>
</evidence>